<accession>A0ABN9AJI4</accession>
<dbReference type="EMBL" id="CATNWA010000261">
    <property type="protein sequence ID" value="CAI9535380.1"/>
    <property type="molecule type" value="Genomic_DNA"/>
</dbReference>
<evidence type="ECO:0000313" key="2">
    <source>
        <dbReference type="Proteomes" id="UP001162483"/>
    </source>
</evidence>
<reference evidence="1" key="1">
    <citation type="submission" date="2023-05" db="EMBL/GenBank/DDBJ databases">
        <authorList>
            <person name="Stuckert A."/>
        </authorList>
    </citation>
    <scope>NUCLEOTIDE SEQUENCE</scope>
</reference>
<evidence type="ECO:0000313" key="1">
    <source>
        <dbReference type="EMBL" id="CAI9535380.1"/>
    </source>
</evidence>
<organism evidence="1 2">
    <name type="scientific">Staurois parvus</name>
    <dbReference type="NCBI Taxonomy" id="386267"/>
    <lineage>
        <taxon>Eukaryota</taxon>
        <taxon>Metazoa</taxon>
        <taxon>Chordata</taxon>
        <taxon>Craniata</taxon>
        <taxon>Vertebrata</taxon>
        <taxon>Euteleostomi</taxon>
        <taxon>Amphibia</taxon>
        <taxon>Batrachia</taxon>
        <taxon>Anura</taxon>
        <taxon>Neobatrachia</taxon>
        <taxon>Ranoidea</taxon>
        <taxon>Ranidae</taxon>
        <taxon>Staurois</taxon>
    </lineage>
</organism>
<keyword evidence="2" id="KW-1185">Reference proteome</keyword>
<name>A0ABN9AJI4_9NEOB</name>
<comment type="caution">
    <text evidence="1">The sequence shown here is derived from an EMBL/GenBank/DDBJ whole genome shotgun (WGS) entry which is preliminary data.</text>
</comment>
<sequence length="37" mass="3958">MGCLKTVHNFRGCLGTVHNFRGASGLSIILEGPRDCP</sequence>
<gene>
    <name evidence="1" type="ORF">SPARVUS_LOCUS855655</name>
</gene>
<proteinExistence type="predicted"/>
<dbReference type="Proteomes" id="UP001162483">
    <property type="component" value="Unassembled WGS sequence"/>
</dbReference>
<protein>
    <submittedName>
        <fullName evidence="1">Uncharacterized protein</fullName>
    </submittedName>
</protein>